<organism evidence="1 2">
    <name type="scientific">Eragrostis curvula</name>
    <name type="common">weeping love grass</name>
    <dbReference type="NCBI Taxonomy" id="38414"/>
    <lineage>
        <taxon>Eukaryota</taxon>
        <taxon>Viridiplantae</taxon>
        <taxon>Streptophyta</taxon>
        <taxon>Embryophyta</taxon>
        <taxon>Tracheophyta</taxon>
        <taxon>Spermatophyta</taxon>
        <taxon>Magnoliopsida</taxon>
        <taxon>Liliopsida</taxon>
        <taxon>Poales</taxon>
        <taxon>Poaceae</taxon>
        <taxon>PACMAD clade</taxon>
        <taxon>Chloridoideae</taxon>
        <taxon>Eragrostideae</taxon>
        <taxon>Eragrostidinae</taxon>
        <taxon>Eragrostis</taxon>
    </lineage>
</organism>
<sequence length="83" mass="8724">MTRDPGRPGGRAAPGPRVAAARVRARAAAPCTTTVRSSLSLPYASGGGWWHGDMEGVDGEEVGWTDDMWEGMGSVTLGGLEWH</sequence>
<gene>
    <name evidence="1" type="ORF">EJB05_22016</name>
</gene>
<dbReference type="Gramene" id="TVU30397">
    <property type="protein sequence ID" value="TVU30397"/>
    <property type="gene ID" value="EJB05_22016"/>
</dbReference>
<keyword evidence="2" id="KW-1185">Reference proteome</keyword>
<comment type="caution">
    <text evidence="1">The sequence shown here is derived from an EMBL/GenBank/DDBJ whole genome shotgun (WGS) entry which is preliminary data.</text>
</comment>
<accession>A0A5J9V4Q4</accession>
<dbReference type="EMBL" id="RWGY01000011">
    <property type="protein sequence ID" value="TVU30397.1"/>
    <property type="molecule type" value="Genomic_DNA"/>
</dbReference>
<protein>
    <submittedName>
        <fullName evidence="1">Uncharacterized protein</fullName>
    </submittedName>
</protein>
<reference evidence="1 2" key="1">
    <citation type="journal article" date="2019" name="Sci. Rep.">
        <title>A high-quality genome of Eragrostis curvula grass provides insights into Poaceae evolution and supports new strategies to enhance forage quality.</title>
        <authorList>
            <person name="Carballo J."/>
            <person name="Santos B.A.C.M."/>
            <person name="Zappacosta D."/>
            <person name="Garbus I."/>
            <person name="Selva J.P."/>
            <person name="Gallo C.A."/>
            <person name="Diaz A."/>
            <person name="Albertini E."/>
            <person name="Caccamo M."/>
            <person name="Echenique V."/>
        </authorList>
    </citation>
    <scope>NUCLEOTIDE SEQUENCE [LARGE SCALE GENOMIC DNA]</scope>
    <source>
        <strain evidence="2">cv. Victoria</strain>
        <tissue evidence="1">Leaf</tissue>
    </source>
</reference>
<dbReference type="PANTHER" id="PTHR38382">
    <property type="entry name" value="RNA-BINDING PROTEIN"/>
    <property type="match status" value="1"/>
</dbReference>
<name>A0A5J9V4Q4_9POAL</name>
<dbReference type="Proteomes" id="UP000324897">
    <property type="component" value="Chromosome 1"/>
</dbReference>
<proteinExistence type="predicted"/>
<evidence type="ECO:0000313" key="2">
    <source>
        <dbReference type="Proteomes" id="UP000324897"/>
    </source>
</evidence>
<dbReference type="AlphaFoldDB" id="A0A5J9V4Q4"/>
<feature type="non-terminal residue" evidence="1">
    <location>
        <position position="1"/>
    </location>
</feature>
<dbReference type="PANTHER" id="PTHR38382:SF1">
    <property type="entry name" value="RNA-BINDING PROTEIN"/>
    <property type="match status" value="1"/>
</dbReference>
<evidence type="ECO:0000313" key="1">
    <source>
        <dbReference type="EMBL" id="TVU30397.1"/>
    </source>
</evidence>